<evidence type="ECO:0000313" key="1">
    <source>
        <dbReference type="EMBL" id="KKW41614.1"/>
    </source>
</evidence>
<dbReference type="InterPro" id="IPR029033">
    <property type="entry name" value="His_PPase_superfam"/>
</dbReference>
<reference evidence="1 2" key="1">
    <citation type="journal article" date="2015" name="Nature">
        <title>rRNA introns, odd ribosomes, and small enigmatic genomes across a large radiation of phyla.</title>
        <authorList>
            <person name="Brown C.T."/>
            <person name="Hug L.A."/>
            <person name="Thomas B.C."/>
            <person name="Sharon I."/>
            <person name="Castelle C.J."/>
            <person name="Singh A."/>
            <person name="Wilkins M.J."/>
            <person name="Williams K.H."/>
            <person name="Banfield J.F."/>
        </authorList>
    </citation>
    <scope>NUCLEOTIDE SEQUENCE [LARGE SCALE GENOMIC DNA]</scope>
</reference>
<dbReference type="Proteomes" id="UP000033870">
    <property type="component" value="Unassembled WGS sequence"/>
</dbReference>
<dbReference type="InterPro" id="IPR013078">
    <property type="entry name" value="His_Pase_superF_clade-1"/>
</dbReference>
<sequence length="221" mass="23932">MPRTSVFHLFCLRHPRHNVNVVSPADYAQVRELGKRLAKRELAPLKVWISSPAPRAIAGGLALMEGTGVMLPLKSAHSALGDITMGQYPFSTSETALLKQLAAEKHGGSLEGAILYDPAFTDKTRFRGTEACDFVMEVMGAMADSQDSPTDEPIGVLISSHGGRIEPLLAQLAGADVQELFPEPVSMATLTVAIVTYDHDTRKFDCDRDEVKYLGTLEPPA</sequence>
<name>A0A0G2B879_9BACT</name>
<dbReference type="AlphaFoldDB" id="A0A0G2B879"/>
<dbReference type="Pfam" id="PF00300">
    <property type="entry name" value="His_Phos_1"/>
    <property type="match status" value="1"/>
</dbReference>
<evidence type="ECO:0000313" key="2">
    <source>
        <dbReference type="Proteomes" id="UP000033870"/>
    </source>
</evidence>
<organism evidence="1 2">
    <name type="scientific">Candidatus Magasanikbacteria bacterium GW2011_GWA2_56_11</name>
    <dbReference type="NCBI Taxonomy" id="1619044"/>
    <lineage>
        <taxon>Bacteria</taxon>
        <taxon>Candidatus Magasanikiibacteriota</taxon>
    </lineage>
</organism>
<evidence type="ECO:0008006" key="3">
    <source>
        <dbReference type="Google" id="ProtNLM"/>
    </source>
</evidence>
<proteinExistence type="predicted"/>
<gene>
    <name evidence="1" type="ORF">UY92_C0015G0026</name>
</gene>
<dbReference type="SUPFAM" id="SSF53254">
    <property type="entry name" value="Phosphoglycerate mutase-like"/>
    <property type="match status" value="1"/>
</dbReference>
<dbReference type="EMBL" id="LCRX01000015">
    <property type="protein sequence ID" value="KKW41614.1"/>
    <property type="molecule type" value="Genomic_DNA"/>
</dbReference>
<comment type="caution">
    <text evidence="1">The sequence shown here is derived from an EMBL/GenBank/DDBJ whole genome shotgun (WGS) entry which is preliminary data.</text>
</comment>
<accession>A0A0G2B879</accession>
<dbReference type="Gene3D" id="3.40.50.1240">
    <property type="entry name" value="Phosphoglycerate mutase-like"/>
    <property type="match status" value="1"/>
</dbReference>
<protein>
    <recommendedName>
        <fullName evidence="3">Phosphoglycerate mutase</fullName>
    </recommendedName>
</protein>